<dbReference type="InterPro" id="IPR036188">
    <property type="entry name" value="FAD/NAD-bd_sf"/>
</dbReference>
<gene>
    <name evidence="4" type="ORF">H4W81_004879</name>
</gene>
<dbReference type="PRINTS" id="PR00420">
    <property type="entry name" value="RNGMNOXGNASE"/>
</dbReference>
<accession>A0ABR9KJB2</accession>
<evidence type="ECO:0000256" key="2">
    <source>
        <dbReference type="ARBA" id="ARBA00038396"/>
    </source>
</evidence>
<organism evidence="4 5">
    <name type="scientific">Nonomuraea africana</name>
    <dbReference type="NCBI Taxonomy" id="46171"/>
    <lineage>
        <taxon>Bacteria</taxon>
        <taxon>Bacillati</taxon>
        <taxon>Actinomycetota</taxon>
        <taxon>Actinomycetes</taxon>
        <taxon>Streptosporangiales</taxon>
        <taxon>Streptosporangiaceae</taxon>
        <taxon>Nonomuraea</taxon>
    </lineage>
</organism>
<dbReference type="Pfam" id="PF01494">
    <property type="entry name" value="FAD_binding_3"/>
    <property type="match status" value="2"/>
</dbReference>
<reference evidence="4 5" key="1">
    <citation type="submission" date="2020-10" db="EMBL/GenBank/DDBJ databases">
        <title>Sequencing the genomes of 1000 actinobacteria strains.</title>
        <authorList>
            <person name="Klenk H.-P."/>
        </authorList>
    </citation>
    <scope>NUCLEOTIDE SEQUENCE [LARGE SCALE GENOMIC DNA]</scope>
    <source>
        <strain evidence="4 5">DSM 43748</strain>
    </source>
</reference>
<dbReference type="PANTHER" id="PTHR43747:SF5">
    <property type="entry name" value="FAD-BINDING DOMAIN-CONTAINING PROTEIN"/>
    <property type="match status" value="1"/>
</dbReference>
<dbReference type="PANTHER" id="PTHR43747">
    <property type="entry name" value="FAD-BINDING PROTEIN"/>
    <property type="match status" value="1"/>
</dbReference>
<feature type="domain" description="FAD-binding" evidence="3">
    <location>
        <begin position="118"/>
        <end position="335"/>
    </location>
</feature>
<dbReference type="RefSeq" id="WP_192776899.1">
    <property type="nucleotide sequence ID" value="NZ_BAAASY010000034.1"/>
</dbReference>
<evidence type="ECO:0000259" key="3">
    <source>
        <dbReference type="Pfam" id="PF01494"/>
    </source>
</evidence>
<evidence type="ECO:0000256" key="1">
    <source>
        <dbReference type="ARBA" id="ARBA00023002"/>
    </source>
</evidence>
<dbReference type="Proteomes" id="UP000661607">
    <property type="component" value="Unassembled WGS sequence"/>
</dbReference>
<dbReference type="Gene3D" id="3.50.50.60">
    <property type="entry name" value="FAD/NAD(P)-binding domain"/>
    <property type="match status" value="1"/>
</dbReference>
<proteinExistence type="inferred from homology"/>
<feature type="domain" description="FAD-binding" evidence="3">
    <location>
        <begin position="2"/>
        <end position="42"/>
    </location>
</feature>
<evidence type="ECO:0000313" key="4">
    <source>
        <dbReference type="EMBL" id="MBE1562100.1"/>
    </source>
</evidence>
<sequence>MSKVVVVGAGPAGLVAALLLGADGHDVTVLEHDESRSGIHRAWEVWRRPGQSQFRMPHLLDDLGWQVLRTQLPDVVAELRGSGAVALGLTEGVWHVPANTGRWPDDDFDTVGVRLPVLEAALLSVAERAPGVSVRRGVGVAGLVAETAPDGRAPRIRGVLTHQGDTVHADLVVDATGRHGQVSRMLREHGAHVAEERTNAGFAFYARHFAGPMPRRSARVLQHHPLLSSMVIPGDVGTWSVALVVADGDRQLRALRHEAAWQRAVAMFPHVADYGAGIPISDVLTMSGLHGSRRSLVADGRPIATGVLAVGDAWATTNPMFTLGMSLAFRQAVLLRDAVRTTGVDAAGELVLRLHEATQSVLSPVYERLTAWERRRLAELGGLVPGPPYEGDTDASPSRTELLAAIA</sequence>
<protein>
    <submittedName>
        <fullName evidence="4">2-polyprenyl-6-methoxyphenol hydroxylase-like FAD-dependent oxidoreductase</fullName>
    </submittedName>
</protein>
<name>A0ABR9KJB2_9ACTN</name>
<comment type="similarity">
    <text evidence="2">Belongs to the flavin-dependent halogenase family. Bacterial tryptophan halogenase subfamily.</text>
</comment>
<dbReference type="SUPFAM" id="SSF51905">
    <property type="entry name" value="FAD/NAD(P)-binding domain"/>
    <property type="match status" value="1"/>
</dbReference>
<keyword evidence="1" id="KW-0560">Oxidoreductase</keyword>
<dbReference type="InterPro" id="IPR002938">
    <property type="entry name" value="FAD-bd"/>
</dbReference>
<dbReference type="InterPro" id="IPR050816">
    <property type="entry name" value="Flavin-dep_Halogenase_NPB"/>
</dbReference>
<comment type="caution">
    <text evidence="4">The sequence shown here is derived from an EMBL/GenBank/DDBJ whole genome shotgun (WGS) entry which is preliminary data.</text>
</comment>
<evidence type="ECO:0000313" key="5">
    <source>
        <dbReference type="Proteomes" id="UP000661607"/>
    </source>
</evidence>
<keyword evidence="5" id="KW-1185">Reference proteome</keyword>
<dbReference type="EMBL" id="JADBEF010000001">
    <property type="protein sequence ID" value="MBE1562100.1"/>
    <property type="molecule type" value="Genomic_DNA"/>
</dbReference>